<proteinExistence type="predicted"/>
<feature type="compositionally biased region" description="Basic and acidic residues" evidence="1">
    <location>
        <begin position="14"/>
        <end position="28"/>
    </location>
</feature>
<organism evidence="3">
    <name type="scientific">Fusarium oxysporum f. sp. cepae</name>
    <dbReference type="NCBI Taxonomy" id="396571"/>
    <lineage>
        <taxon>Eukaryota</taxon>
        <taxon>Fungi</taxon>
        <taxon>Dikarya</taxon>
        <taxon>Ascomycota</taxon>
        <taxon>Pezizomycotina</taxon>
        <taxon>Sordariomycetes</taxon>
        <taxon>Hypocreomycetidae</taxon>
        <taxon>Hypocreales</taxon>
        <taxon>Nectriaceae</taxon>
        <taxon>Fusarium</taxon>
        <taxon>Fusarium oxysporum species complex</taxon>
    </lineage>
</organism>
<evidence type="ECO:0000313" key="3">
    <source>
        <dbReference type="EMBL" id="RKK20094.1"/>
    </source>
</evidence>
<accession>A0A3L6NQ45</accession>
<keyword evidence="2" id="KW-0812">Transmembrane</keyword>
<name>A0A3L6NQ45_FUSOX</name>
<protein>
    <submittedName>
        <fullName evidence="3">Uncharacterized protein</fullName>
    </submittedName>
</protein>
<feature type="region of interest" description="Disordered" evidence="1">
    <location>
        <begin position="1"/>
        <end position="30"/>
    </location>
</feature>
<comment type="caution">
    <text evidence="3">The sequence shown here is derived from an EMBL/GenBank/DDBJ whole genome shotgun (WGS) entry which is preliminary data.</text>
</comment>
<sequence>MTGTSATNEDQEADTEKKEERKNDKPDAVDVSWGSGVSSGFIVVASMAGGVLVAGLW</sequence>
<reference evidence="3" key="1">
    <citation type="journal article" date="2018" name="Sci. Rep.">
        <title>Characterisation of pathogen-specific regions and novel effector candidates in Fusarium oxysporum f. sp. cepae.</title>
        <authorList>
            <person name="Armitage A.D."/>
            <person name="Taylor A."/>
            <person name="Sobczyk M.K."/>
            <person name="Baxter L."/>
            <person name="Greenfield B.P."/>
            <person name="Bates H.J."/>
            <person name="Wilson F."/>
            <person name="Jackson A.C."/>
            <person name="Ott S."/>
            <person name="Harrison R.J."/>
            <person name="Clarkson J.P."/>
        </authorList>
    </citation>
    <scope>NUCLEOTIDE SEQUENCE [LARGE SCALE GENOMIC DNA]</scope>
    <source>
        <strain evidence="3">FoC_Fus2</strain>
    </source>
</reference>
<dbReference type="EMBL" id="MRCU01000004">
    <property type="protein sequence ID" value="RKK20094.1"/>
    <property type="molecule type" value="Genomic_DNA"/>
</dbReference>
<evidence type="ECO:0000256" key="1">
    <source>
        <dbReference type="SAM" id="MobiDB-lite"/>
    </source>
</evidence>
<gene>
    <name evidence="3" type="ORF">BFJ65_g6801</name>
</gene>
<dbReference type="AlphaFoldDB" id="A0A3L6NQ45"/>
<keyword evidence="2" id="KW-1133">Transmembrane helix</keyword>
<evidence type="ECO:0000256" key="2">
    <source>
        <dbReference type="SAM" id="Phobius"/>
    </source>
</evidence>
<dbReference type="Proteomes" id="UP000270866">
    <property type="component" value="Chromosome 7"/>
</dbReference>
<feature type="transmembrane region" description="Helical" evidence="2">
    <location>
        <begin position="33"/>
        <end position="56"/>
    </location>
</feature>
<keyword evidence="2" id="KW-0472">Membrane</keyword>